<reference evidence="1" key="2">
    <citation type="journal article" date="2022" name="New Phytol.">
        <title>Evolutionary transition to the ectomycorrhizal habit in the genomes of a hyperdiverse lineage of mushroom-forming fungi.</title>
        <authorList>
            <person name="Looney B."/>
            <person name="Miyauchi S."/>
            <person name="Morin E."/>
            <person name="Drula E."/>
            <person name="Courty P.E."/>
            <person name="Kohler A."/>
            <person name="Kuo A."/>
            <person name="LaButti K."/>
            <person name="Pangilinan J."/>
            <person name="Lipzen A."/>
            <person name="Riley R."/>
            <person name="Andreopoulos W."/>
            <person name="He G."/>
            <person name="Johnson J."/>
            <person name="Nolan M."/>
            <person name="Tritt A."/>
            <person name="Barry K.W."/>
            <person name="Grigoriev I.V."/>
            <person name="Nagy L.G."/>
            <person name="Hibbett D."/>
            <person name="Henrissat B."/>
            <person name="Matheny P.B."/>
            <person name="Labbe J."/>
            <person name="Martin F.M."/>
        </authorList>
    </citation>
    <scope>NUCLEOTIDE SEQUENCE</scope>
    <source>
        <strain evidence="1">FP105234-sp</strain>
    </source>
</reference>
<organism evidence="1 2">
    <name type="scientific">Auriscalpium vulgare</name>
    <dbReference type="NCBI Taxonomy" id="40419"/>
    <lineage>
        <taxon>Eukaryota</taxon>
        <taxon>Fungi</taxon>
        <taxon>Dikarya</taxon>
        <taxon>Basidiomycota</taxon>
        <taxon>Agaricomycotina</taxon>
        <taxon>Agaricomycetes</taxon>
        <taxon>Russulales</taxon>
        <taxon>Auriscalpiaceae</taxon>
        <taxon>Auriscalpium</taxon>
    </lineage>
</organism>
<gene>
    <name evidence="1" type="ORF">FA95DRAFT_1684809</name>
</gene>
<dbReference type="EMBL" id="MU276710">
    <property type="protein sequence ID" value="KAI0037798.1"/>
    <property type="molecule type" value="Genomic_DNA"/>
</dbReference>
<accession>A0ACB8R1A5</accession>
<keyword evidence="2" id="KW-1185">Reference proteome</keyword>
<proteinExistence type="predicted"/>
<dbReference type="Proteomes" id="UP000814033">
    <property type="component" value="Unassembled WGS sequence"/>
</dbReference>
<reference evidence="1" key="1">
    <citation type="submission" date="2021-02" db="EMBL/GenBank/DDBJ databases">
        <authorList>
            <consortium name="DOE Joint Genome Institute"/>
            <person name="Ahrendt S."/>
            <person name="Looney B.P."/>
            <person name="Miyauchi S."/>
            <person name="Morin E."/>
            <person name="Drula E."/>
            <person name="Courty P.E."/>
            <person name="Chicoki N."/>
            <person name="Fauchery L."/>
            <person name="Kohler A."/>
            <person name="Kuo A."/>
            <person name="Labutti K."/>
            <person name="Pangilinan J."/>
            <person name="Lipzen A."/>
            <person name="Riley R."/>
            <person name="Andreopoulos W."/>
            <person name="He G."/>
            <person name="Johnson J."/>
            <person name="Barry K.W."/>
            <person name="Grigoriev I.V."/>
            <person name="Nagy L."/>
            <person name="Hibbett D."/>
            <person name="Henrissat B."/>
            <person name="Matheny P.B."/>
            <person name="Labbe J."/>
            <person name="Martin F."/>
        </authorList>
    </citation>
    <scope>NUCLEOTIDE SEQUENCE</scope>
    <source>
        <strain evidence="1">FP105234-sp</strain>
    </source>
</reference>
<name>A0ACB8R1A5_9AGAM</name>
<sequence>MPLLFAPRSIIHAPTSLARALLCSRRLKSAQPPNVPYDIQMKIIDWVYRYFQHGLVDFRTLRACSLVCKAWTRPSQRFLFRKTPSILNPPFGRLLSAMRTNPDLKTYVRKVSLSMYNDPELLATKVPDFLSILALCPHVTVLQISIDDDCDLSFLHGVVNGLRALNLRLPCLHVQGVFEAIAPFIRLWPDLQSLEFLYPDDAKFNPGVPPVQLKSLKRLRMPFHDDKMQYVDCMLRRSDFSGLRELHLLYGCAAVRPHSLGALASLLESLTILKVTGAPPPQHVLDRCAQLETLIFSAWLDEALTLPRTIQHVGYHAVMGTQARRSVQYLVHALRALQALRLVTVTRDTPSPIRAVLLRECQNMRVEFGVYHWSTFSTVTEAHLI</sequence>
<comment type="caution">
    <text evidence="1">The sequence shown here is derived from an EMBL/GenBank/DDBJ whole genome shotgun (WGS) entry which is preliminary data.</text>
</comment>
<protein>
    <submittedName>
        <fullName evidence="1">Uncharacterized protein</fullName>
    </submittedName>
</protein>
<evidence type="ECO:0000313" key="1">
    <source>
        <dbReference type="EMBL" id="KAI0037798.1"/>
    </source>
</evidence>
<evidence type="ECO:0000313" key="2">
    <source>
        <dbReference type="Proteomes" id="UP000814033"/>
    </source>
</evidence>